<dbReference type="AlphaFoldDB" id="A0A4Z0MJL4"/>
<proteinExistence type="predicted"/>
<gene>
    <name evidence="1" type="ORF">EU557_15890</name>
</gene>
<evidence type="ECO:0000313" key="1">
    <source>
        <dbReference type="EMBL" id="TGD79696.1"/>
    </source>
</evidence>
<dbReference type="OrthoDB" id="3471576at2"/>
<name>A0A4Z0MJL4_9BACT</name>
<accession>A0A4Z0MJL4</accession>
<dbReference type="RefSeq" id="WP_135531442.1">
    <property type="nucleotide sequence ID" value="NZ_SRKZ01000004.1"/>
</dbReference>
<reference evidence="1 2" key="1">
    <citation type="submission" date="2019-04" db="EMBL/GenBank/DDBJ databases">
        <authorList>
            <person name="Feng G."/>
            <person name="Zhang J."/>
            <person name="Zhu H."/>
        </authorList>
    </citation>
    <scope>NUCLEOTIDE SEQUENCE [LARGE SCALE GENOMIC DNA]</scope>
    <source>
        <strain evidence="1 2">JCM 19491</strain>
    </source>
</reference>
<dbReference type="EMBL" id="SRKZ01000004">
    <property type="protein sequence ID" value="TGD79696.1"/>
    <property type="molecule type" value="Genomic_DNA"/>
</dbReference>
<dbReference type="Proteomes" id="UP000298284">
    <property type="component" value="Unassembled WGS sequence"/>
</dbReference>
<sequence>MFGIEEWNAGTTTGVPQLLCPAEPVAHWEGINVPSSGRIVESDFRSSGNLKDPATDYDLACSIAMLPQEAGLITVGQGKALVVCGEIPFAAWLPANSFLGGYILVPEFWTKTEADCQAILLGIEDAAYSNTGLALTSTGLGFMLFAATDCSTDSDFENIHADCPAGIYGVATHVYDAPDFQLRIIRLEQLLE</sequence>
<keyword evidence="2" id="KW-1185">Reference proteome</keyword>
<evidence type="ECO:0000313" key="2">
    <source>
        <dbReference type="Proteomes" id="UP000298284"/>
    </source>
</evidence>
<organism evidence="1 2">
    <name type="scientific">Hymenobacter wooponensis</name>
    <dbReference type="NCBI Taxonomy" id="1525360"/>
    <lineage>
        <taxon>Bacteria</taxon>
        <taxon>Pseudomonadati</taxon>
        <taxon>Bacteroidota</taxon>
        <taxon>Cytophagia</taxon>
        <taxon>Cytophagales</taxon>
        <taxon>Hymenobacteraceae</taxon>
        <taxon>Hymenobacter</taxon>
    </lineage>
</organism>
<protein>
    <submittedName>
        <fullName evidence="1">Uncharacterized protein</fullName>
    </submittedName>
</protein>
<comment type="caution">
    <text evidence="1">The sequence shown here is derived from an EMBL/GenBank/DDBJ whole genome shotgun (WGS) entry which is preliminary data.</text>
</comment>